<dbReference type="PATRIC" id="fig|1121328.3.peg.1741"/>
<dbReference type="GO" id="GO:0016020">
    <property type="term" value="C:membrane"/>
    <property type="evidence" value="ECO:0007669"/>
    <property type="project" value="UniProtKB-SubCell"/>
</dbReference>
<evidence type="ECO:0000256" key="5">
    <source>
        <dbReference type="ARBA" id="ARBA00023136"/>
    </source>
</evidence>
<keyword evidence="5 6" id="KW-0472">Membrane</keyword>
<evidence type="ECO:0000313" key="10">
    <source>
        <dbReference type="Proteomes" id="UP000323392"/>
    </source>
</evidence>
<feature type="transmembrane region" description="Helical" evidence="6">
    <location>
        <begin position="130"/>
        <end position="151"/>
    </location>
</feature>
<dbReference type="PANTHER" id="PTHR12608">
    <property type="entry name" value="TRANSMEMBRANE PROTEIN HTP-1 RELATED"/>
    <property type="match status" value="1"/>
</dbReference>
<evidence type="ECO:0000256" key="4">
    <source>
        <dbReference type="ARBA" id="ARBA00022989"/>
    </source>
</evidence>
<dbReference type="EMBL" id="LSFY01000001">
    <property type="protein sequence ID" value="KXZ40655.1"/>
    <property type="molecule type" value="Genomic_DNA"/>
</dbReference>
<evidence type="ECO:0000256" key="1">
    <source>
        <dbReference type="ARBA" id="ARBA00004141"/>
    </source>
</evidence>
<dbReference type="EMBL" id="FRBG01000014">
    <property type="protein sequence ID" value="SHL18752.1"/>
    <property type="molecule type" value="Genomic_DNA"/>
</dbReference>
<feature type="transmembrane region" description="Helical" evidence="6">
    <location>
        <begin position="195"/>
        <end position="214"/>
    </location>
</feature>
<organism evidence="7 9">
    <name type="scientific">Alkalithermobacter thermoalcaliphilus JW-YL-7 = DSM 7308</name>
    <dbReference type="NCBI Taxonomy" id="1121328"/>
    <lineage>
        <taxon>Bacteria</taxon>
        <taxon>Bacillati</taxon>
        <taxon>Bacillota</taxon>
        <taxon>Clostridia</taxon>
        <taxon>Peptostreptococcales</taxon>
        <taxon>Tepidibacteraceae</taxon>
        <taxon>Alkalithermobacter</taxon>
    </lineage>
</organism>
<gene>
    <name evidence="7" type="ORF">JWYL7_1730</name>
    <name evidence="8" type="ORF">SAMN05661008_01633</name>
</gene>
<evidence type="ECO:0000256" key="2">
    <source>
        <dbReference type="ARBA" id="ARBA00009190"/>
    </source>
</evidence>
<keyword evidence="4 6" id="KW-1133">Transmembrane helix</keyword>
<dbReference type="OrthoDB" id="9801356at2"/>
<proteinExistence type="inferred from homology"/>
<protein>
    <recommendedName>
        <fullName evidence="6">GDT1 family protein</fullName>
    </recommendedName>
</protein>
<dbReference type="AlphaFoldDB" id="A0A150FU06"/>
<reference evidence="7 9" key="1">
    <citation type="submission" date="2016-02" db="EMBL/GenBank/DDBJ databases">
        <title>Draft genome sequence for Clostridium paradoxum JW-YL-7.</title>
        <authorList>
            <person name="Utturkar S.M."/>
            <person name="Lancaster A."/>
            <person name="Poole F.L."/>
            <person name="Adams M.W."/>
            <person name="Brown S.D."/>
        </authorList>
    </citation>
    <scope>NUCLEOTIDE SEQUENCE [LARGE SCALE GENOMIC DNA]</scope>
    <source>
        <strain evidence="7 9">JW-YL-7</strain>
    </source>
</reference>
<sequence length="294" mass="32840">MKEFLTAFSLITLAEMGDKTQLLALAFASKFSPLNVLLGIFIGSFINHGIAIAIGNYISKVIPINTVQLIASLLFIFFGLWSLKIDYESENEDTKSNYGPIITVALAFFIGELGDKTQLTAMTLGANSSFPILVLLGTVSAMVFTGGMGIVAGKILGKKIPEVTMKIIASFVFLFFGSLGLYSNLAQKYITPLNILVYLLIISALVISIIKINIIKRNKYYQNELAQILTQCKSCKEKHFKSCVVNIKREEIEKEYLGENIPFFGDIISYFESLKNKNYNIYHNIEMVYSNKKR</sequence>
<keyword evidence="3 6" id="KW-0812">Transmembrane</keyword>
<feature type="transmembrane region" description="Helical" evidence="6">
    <location>
        <begin position="163"/>
        <end position="183"/>
    </location>
</feature>
<comment type="caution">
    <text evidence="7">The sequence shown here is derived from an EMBL/GenBank/DDBJ whole genome shotgun (WGS) entry which is preliminary data.</text>
</comment>
<accession>A0A150FU06</accession>
<dbReference type="InterPro" id="IPR001727">
    <property type="entry name" value="GDT1-like"/>
</dbReference>
<feature type="transmembrane region" description="Helical" evidence="6">
    <location>
        <begin position="36"/>
        <end position="58"/>
    </location>
</feature>
<dbReference type="STRING" id="1121328.JWYL7_1730"/>
<dbReference type="PANTHER" id="PTHR12608:SF1">
    <property type="entry name" value="TRANSMEMBRANE PROTEIN 165"/>
    <property type="match status" value="1"/>
</dbReference>
<comment type="subcellular location">
    <subcellularLocation>
        <location evidence="1 6">Membrane</location>
        <topology evidence="1 6">Multi-pass membrane protein</topology>
    </subcellularLocation>
</comment>
<dbReference type="Proteomes" id="UP000323392">
    <property type="component" value="Unassembled WGS sequence"/>
</dbReference>
<evidence type="ECO:0000256" key="3">
    <source>
        <dbReference type="ARBA" id="ARBA00022692"/>
    </source>
</evidence>
<comment type="similarity">
    <text evidence="2 6">Belongs to the GDT1 family.</text>
</comment>
<dbReference type="GO" id="GO:0046873">
    <property type="term" value="F:metal ion transmembrane transporter activity"/>
    <property type="evidence" value="ECO:0007669"/>
    <property type="project" value="InterPro"/>
</dbReference>
<feature type="transmembrane region" description="Helical" evidence="6">
    <location>
        <begin position="65"/>
        <end position="83"/>
    </location>
</feature>
<name>A0A150FU06_CLOPD</name>
<dbReference type="RefSeq" id="WP_066071878.1">
    <property type="nucleotide sequence ID" value="NZ_FRBG01000014.1"/>
</dbReference>
<keyword evidence="10" id="KW-1185">Reference proteome</keyword>
<evidence type="ECO:0000256" key="6">
    <source>
        <dbReference type="RuleBase" id="RU365102"/>
    </source>
</evidence>
<evidence type="ECO:0000313" key="8">
    <source>
        <dbReference type="EMBL" id="SHL18752.1"/>
    </source>
</evidence>
<reference evidence="8 10" key="2">
    <citation type="submission" date="2016-11" db="EMBL/GenBank/DDBJ databases">
        <authorList>
            <person name="Varghese N."/>
            <person name="Submissions S."/>
        </authorList>
    </citation>
    <scope>NUCLEOTIDE SEQUENCE [LARGE SCALE GENOMIC DNA]</scope>
    <source>
        <strain evidence="8 10">DSM 7308</strain>
    </source>
</reference>
<dbReference type="Pfam" id="PF01169">
    <property type="entry name" value="GDT1"/>
    <property type="match status" value="2"/>
</dbReference>
<evidence type="ECO:0000313" key="7">
    <source>
        <dbReference type="EMBL" id="KXZ40655.1"/>
    </source>
</evidence>
<evidence type="ECO:0000313" key="9">
    <source>
        <dbReference type="Proteomes" id="UP000092605"/>
    </source>
</evidence>
<dbReference type="Proteomes" id="UP000092605">
    <property type="component" value="Unassembled WGS sequence"/>
</dbReference>